<dbReference type="Gene3D" id="3.20.20.70">
    <property type="entry name" value="Aldolase class I"/>
    <property type="match status" value="1"/>
</dbReference>
<evidence type="ECO:0000259" key="1">
    <source>
        <dbReference type="Pfam" id="PF00724"/>
    </source>
</evidence>
<dbReference type="EMBL" id="CAJZAG010000013">
    <property type="protein sequence ID" value="CAG9185040.1"/>
    <property type="molecule type" value="Genomic_DNA"/>
</dbReference>
<dbReference type="InterPro" id="IPR013785">
    <property type="entry name" value="Aldolase_TIM"/>
</dbReference>
<feature type="domain" description="NADH:flavin oxidoreductase/NADH oxidase N-terminal" evidence="1">
    <location>
        <begin position="5"/>
        <end position="341"/>
    </location>
</feature>
<dbReference type="Pfam" id="PF00724">
    <property type="entry name" value="Oxidored_FMN"/>
    <property type="match status" value="1"/>
</dbReference>
<protein>
    <submittedName>
        <fullName evidence="2">N-ethylmaleimide reductase</fullName>
        <ecNumber evidence="2">1.3.1.-</ecNumber>
    </submittedName>
</protein>
<keyword evidence="3" id="KW-1185">Reference proteome</keyword>
<reference evidence="2 3" key="1">
    <citation type="submission" date="2021-08" db="EMBL/GenBank/DDBJ databases">
        <authorList>
            <person name="Peeters C."/>
        </authorList>
    </citation>
    <scope>NUCLEOTIDE SEQUENCE [LARGE SCALE GENOMIC DNA]</scope>
    <source>
        <strain evidence="2 3">LMG 32289</strain>
    </source>
</reference>
<dbReference type="GO" id="GO:0016491">
    <property type="term" value="F:oxidoreductase activity"/>
    <property type="evidence" value="ECO:0007669"/>
    <property type="project" value="UniProtKB-KW"/>
</dbReference>
<organism evidence="2 3">
    <name type="scientific">Cupriavidus pampae</name>
    <dbReference type="NCBI Taxonomy" id="659251"/>
    <lineage>
        <taxon>Bacteria</taxon>
        <taxon>Pseudomonadati</taxon>
        <taxon>Pseudomonadota</taxon>
        <taxon>Betaproteobacteria</taxon>
        <taxon>Burkholderiales</taxon>
        <taxon>Burkholderiaceae</taxon>
        <taxon>Cupriavidus</taxon>
    </lineage>
</organism>
<sequence>MSNTLFSPLALGQIQLGHRVVMAPLTRLRADRDGDIPNALMRDYYAQRASAGGLIISEATTVSATGRGYLGAPGLYTDAQRYAWQEIVTAVHARGAHMIAQLWHVGRTAHSSLLAGAAPVTASVVPYEGVAFTSEGWVPASPGRALETTEIAAVIEEYVGAAKRAQQAGFDGVEIHAANGYLIDQFLQDGSNRRTDRYGGPIENRARLLIEIVDAVRAVWGDGRVGVRLTPSSHFNGMSNSDPESDFRYIAGALSGKGLAYLHVVEPRVVGSEDVAEDIRSVAARDLRAHFDGPVIAAGGFNGDEAQLEIGHGHIDAVAFGRSFIANPDLPSRIRDGQPLNPYDRNTFYGGDSRGYTDYPAWQGV</sequence>
<proteinExistence type="predicted"/>
<name>A0ABM8XXM0_9BURK</name>
<evidence type="ECO:0000313" key="3">
    <source>
        <dbReference type="Proteomes" id="UP000706525"/>
    </source>
</evidence>
<comment type="caution">
    <text evidence="2">The sequence shown here is derived from an EMBL/GenBank/DDBJ whole genome shotgun (WGS) entry which is preliminary data.</text>
</comment>
<dbReference type="Proteomes" id="UP000706525">
    <property type="component" value="Unassembled WGS sequence"/>
</dbReference>
<keyword evidence="2" id="KW-0560">Oxidoreductase</keyword>
<dbReference type="PANTHER" id="PTHR22893">
    <property type="entry name" value="NADH OXIDOREDUCTASE-RELATED"/>
    <property type="match status" value="1"/>
</dbReference>
<dbReference type="CDD" id="cd02933">
    <property type="entry name" value="OYE_like_FMN"/>
    <property type="match status" value="1"/>
</dbReference>
<dbReference type="SUPFAM" id="SSF51395">
    <property type="entry name" value="FMN-linked oxidoreductases"/>
    <property type="match status" value="1"/>
</dbReference>
<dbReference type="RefSeq" id="WP_223994659.1">
    <property type="nucleotide sequence ID" value="NZ_CAJZAG010000013.1"/>
</dbReference>
<dbReference type="InterPro" id="IPR001155">
    <property type="entry name" value="OxRdtase_FMN_N"/>
</dbReference>
<dbReference type="EC" id="1.3.1.-" evidence="2"/>
<dbReference type="PANTHER" id="PTHR22893:SF98">
    <property type="entry name" value="OXIDOREDUCTASE"/>
    <property type="match status" value="1"/>
</dbReference>
<accession>A0ABM8XXM0</accession>
<gene>
    <name evidence="2" type="primary">nemA_7</name>
    <name evidence="2" type="ORF">LMG32289_05835</name>
</gene>
<evidence type="ECO:0000313" key="2">
    <source>
        <dbReference type="EMBL" id="CAG9185040.1"/>
    </source>
</evidence>
<dbReference type="InterPro" id="IPR045247">
    <property type="entry name" value="Oye-like"/>
</dbReference>